<dbReference type="InterPro" id="IPR029044">
    <property type="entry name" value="Nucleotide-diphossugar_trans"/>
</dbReference>
<keyword evidence="2" id="KW-0808">Transferase</keyword>
<dbReference type="PIRSF" id="PIRSF037383">
    <property type="entry name" value="LicCA"/>
    <property type="match status" value="1"/>
</dbReference>
<dbReference type="CDD" id="cd05151">
    <property type="entry name" value="ChoK-like"/>
    <property type="match status" value="1"/>
</dbReference>
<evidence type="ECO:0000313" key="3">
    <source>
        <dbReference type="Proteomes" id="UP000677611"/>
    </source>
</evidence>
<comment type="caution">
    <text evidence="2">The sequence shown here is derived from an EMBL/GenBank/DDBJ whole genome shotgun (WGS) entry which is preliminary data.</text>
</comment>
<sequence>MERGATQQVLNVLEVINQNPQMNQKKIAEHCNISVGKVNYIMNDLAKNQYIYSEKLGKYMNYYLYKKGFEYMRQELVAYQGKKIRVHRKEGKKVTQAVVLAAGKRHDFGKPSGLLTVGEKLLLDRSLEILENNGIEKIVVVVGYKKEQFEGWSGRYNVHFVENPKYKWTGSMASLAEVQELITDDFLLIEDDILIEEKALIKVLHHPEPDCVLITNESGSGDEAFVELQDGYLYKISKDIHQLNRIDGEMVGISKISYEVFMNMLATFRHNQNPYVNYEYLLLDAARLYDVGYAKLSDVVWAEIDTTKQYEVVKNKIYPRLVKKEAEFKERQIKRYVLEALSISEEQVTDIQSFGGMTNTNFKVMAGGEEYVLRIPGSGTEEMISRRDEMETANLASDLGIDAELLYFNAETGVKLAKLIPNAETLNPKTAKRSDNMILTANILKKLHSSDIVMNNVFNVFEKVEHYEGLLNKVNGSNFDDYVEVKSKIMQLKDMYEAMDVTLAPCHNDTVPENFVKSGEDKVYLIDWEYGGMNDPMWDIAAHSLECDFSLEDEELFLSYYFNGSVEESYKERILMNKIFQDFLWSIWTKIKESTGSDFGTYGIDRYHRAKKNLQLFLALACEV</sequence>
<dbReference type="SUPFAM" id="SSF56112">
    <property type="entry name" value="Protein kinase-like (PK-like)"/>
    <property type="match status" value="1"/>
</dbReference>
<dbReference type="PANTHER" id="PTHR40086">
    <property type="entry name" value="PHOSPHOTRANSFERASE YTMP-RELATED"/>
    <property type="match status" value="1"/>
</dbReference>
<dbReference type="Proteomes" id="UP000677611">
    <property type="component" value="Unassembled WGS sequence"/>
</dbReference>
<dbReference type="Gene3D" id="1.10.10.10">
    <property type="entry name" value="Winged helix-like DNA-binding domain superfamily/Winged helix DNA-binding domain"/>
    <property type="match status" value="1"/>
</dbReference>
<organism evidence="2 3">
    <name type="scientific">Bacillus arachidis</name>
    <dbReference type="NCBI Taxonomy" id="2819290"/>
    <lineage>
        <taxon>Bacteria</taxon>
        <taxon>Bacillati</taxon>
        <taxon>Bacillota</taxon>
        <taxon>Bacilli</taxon>
        <taxon>Bacillales</taxon>
        <taxon>Bacillaceae</taxon>
        <taxon>Bacillus</taxon>
    </lineage>
</organism>
<gene>
    <name evidence="2" type="ORF">J4P90_01635</name>
</gene>
<dbReference type="Gene3D" id="3.30.200.20">
    <property type="entry name" value="Phosphorylase Kinase, domain 1"/>
    <property type="match status" value="1"/>
</dbReference>
<name>A0ABS3NSR6_9BACI</name>
<dbReference type="SUPFAM" id="SSF46785">
    <property type="entry name" value="Winged helix' DNA-binding domain"/>
    <property type="match status" value="1"/>
</dbReference>
<dbReference type="GO" id="GO:0016740">
    <property type="term" value="F:transferase activity"/>
    <property type="evidence" value="ECO:0007669"/>
    <property type="project" value="UniProtKB-KW"/>
</dbReference>
<reference evidence="2 3" key="1">
    <citation type="submission" date="2021-03" db="EMBL/GenBank/DDBJ databases">
        <title>Identification of novel Bacillus strains.</title>
        <authorList>
            <person name="Xiao Z."/>
            <person name="Li Y."/>
            <person name="Shen J."/>
        </authorList>
    </citation>
    <scope>NUCLEOTIDE SEQUENCE [LARGE SCALE GENOMIC DNA]</scope>
    <source>
        <strain evidence="2 3">SY8</strain>
    </source>
</reference>
<dbReference type="Gene3D" id="3.90.550.10">
    <property type="entry name" value="Spore Coat Polysaccharide Biosynthesis Protein SpsA, Chain A"/>
    <property type="match status" value="1"/>
</dbReference>
<dbReference type="InterPro" id="IPR036390">
    <property type="entry name" value="WH_DNA-bd_sf"/>
</dbReference>
<dbReference type="PANTHER" id="PTHR40086:SF1">
    <property type="entry name" value="CELL CYCLE REGULATOR CCRZ"/>
    <property type="match status" value="1"/>
</dbReference>
<dbReference type="InterPro" id="IPR025877">
    <property type="entry name" value="MobA-like_NTP_Trfase"/>
</dbReference>
<keyword evidence="3" id="KW-1185">Reference proteome</keyword>
<proteinExistence type="predicted"/>
<dbReference type="Pfam" id="PF12804">
    <property type="entry name" value="NTP_transf_3"/>
    <property type="match status" value="1"/>
</dbReference>
<feature type="domain" description="MobA-like NTP transferase" evidence="1">
    <location>
        <begin position="97"/>
        <end position="212"/>
    </location>
</feature>
<dbReference type="Pfam" id="PF13412">
    <property type="entry name" value="HTH_24"/>
    <property type="match status" value="1"/>
</dbReference>
<dbReference type="InterPro" id="IPR017190">
    <property type="entry name" value="Bifunc_CCT/choline_kinase"/>
</dbReference>
<evidence type="ECO:0000259" key="1">
    <source>
        <dbReference type="Pfam" id="PF12804"/>
    </source>
</evidence>
<accession>A0ABS3NSR6</accession>
<dbReference type="InterPro" id="IPR036388">
    <property type="entry name" value="WH-like_DNA-bd_sf"/>
</dbReference>
<dbReference type="SUPFAM" id="SSF53448">
    <property type="entry name" value="Nucleotide-diphospho-sugar transferases"/>
    <property type="match status" value="1"/>
</dbReference>
<evidence type="ECO:0000313" key="2">
    <source>
        <dbReference type="EMBL" id="MBO1623961.1"/>
    </source>
</evidence>
<dbReference type="InterPro" id="IPR052077">
    <property type="entry name" value="CcrZ_PhaseVar_Mediator"/>
</dbReference>
<dbReference type="EMBL" id="JAGDQJ010000004">
    <property type="protein sequence ID" value="MBO1623961.1"/>
    <property type="molecule type" value="Genomic_DNA"/>
</dbReference>
<dbReference type="InterPro" id="IPR011009">
    <property type="entry name" value="Kinase-like_dom_sf"/>
</dbReference>
<protein>
    <submittedName>
        <fullName evidence="2">NTP transferase domain-containing protein</fullName>
    </submittedName>
</protein>
<dbReference type="Gene3D" id="3.90.1200.10">
    <property type="match status" value="1"/>
</dbReference>
<dbReference type="RefSeq" id="WP_208016568.1">
    <property type="nucleotide sequence ID" value="NZ_JAGDQJ010000004.1"/>
</dbReference>
<dbReference type="Pfam" id="PF01633">
    <property type="entry name" value="Choline_kinase"/>
    <property type="match status" value="1"/>
</dbReference>